<keyword evidence="2" id="KW-1185">Reference proteome</keyword>
<comment type="caution">
    <text evidence="1">The sequence shown here is derived from an EMBL/GenBank/DDBJ whole genome shotgun (WGS) entry which is preliminary data.</text>
</comment>
<dbReference type="AlphaFoldDB" id="A0A5B7FNB8"/>
<protein>
    <submittedName>
        <fullName evidence="1">Uncharacterized protein</fullName>
    </submittedName>
</protein>
<evidence type="ECO:0000313" key="1">
    <source>
        <dbReference type="EMBL" id="MPC46478.1"/>
    </source>
</evidence>
<organism evidence="1 2">
    <name type="scientific">Portunus trituberculatus</name>
    <name type="common">Swimming crab</name>
    <name type="synonym">Neptunus trituberculatus</name>
    <dbReference type="NCBI Taxonomy" id="210409"/>
    <lineage>
        <taxon>Eukaryota</taxon>
        <taxon>Metazoa</taxon>
        <taxon>Ecdysozoa</taxon>
        <taxon>Arthropoda</taxon>
        <taxon>Crustacea</taxon>
        <taxon>Multicrustacea</taxon>
        <taxon>Malacostraca</taxon>
        <taxon>Eumalacostraca</taxon>
        <taxon>Eucarida</taxon>
        <taxon>Decapoda</taxon>
        <taxon>Pleocyemata</taxon>
        <taxon>Brachyura</taxon>
        <taxon>Eubrachyura</taxon>
        <taxon>Portunoidea</taxon>
        <taxon>Portunidae</taxon>
        <taxon>Portuninae</taxon>
        <taxon>Portunus</taxon>
    </lineage>
</organism>
<dbReference type="Proteomes" id="UP000324222">
    <property type="component" value="Unassembled WGS sequence"/>
</dbReference>
<name>A0A5B7FNB8_PORTR</name>
<evidence type="ECO:0000313" key="2">
    <source>
        <dbReference type="Proteomes" id="UP000324222"/>
    </source>
</evidence>
<dbReference type="EMBL" id="VSRR010007224">
    <property type="protein sequence ID" value="MPC46478.1"/>
    <property type="molecule type" value="Genomic_DNA"/>
</dbReference>
<reference evidence="1 2" key="1">
    <citation type="submission" date="2019-05" db="EMBL/GenBank/DDBJ databases">
        <title>Another draft genome of Portunus trituberculatus and its Hox gene families provides insights of decapod evolution.</title>
        <authorList>
            <person name="Jeong J.-H."/>
            <person name="Song I."/>
            <person name="Kim S."/>
            <person name="Choi T."/>
            <person name="Kim D."/>
            <person name="Ryu S."/>
            <person name="Kim W."/>
        </authorList>
    </citation>
    <scope>NUCLEOTIDE SEQUENCE [LARGE SCALE GENOMIC DNA]</scope>
    <source>
        <tissue evidence="1">Muscle</tissue>
    </source>
</reference>
<proteinExistence type="predicted"/>
<gene>
    <name evidence="1" type="ORF">E2C01_040198</name>
</gene>
<accession>A0A5B7FNB8</accession>
<sequence length="227" mass="25186">MRYIIRSTWRSIVVILPKTFQQMCSQICTKMMAILILMRGTAASSHSQLPGYCGTSKEVWCIPCESFIYSCKGMETDSTHRRKFFLTDAAPSSTAKIFRSQLQEEEGSSIAAQASLDIEVLLRTLLTSCKDPPGFIVYTEYIKPSDDATSEPSYVFFVFNSLISMSLMVISTPGQCAELEETGSGTHVISCFRWIRGDDDNSCTNSDSNSTLVSSIEGDFMGVMRDS</sequence>